<dbReference type="GO" id="GO:0000729">
    <property type="term" value="P:DNA double-strand break processing"/>
    <property type="evidence" value="ECO:0007669"/>
    <property type="project" value="TreeGrafter"/>
</dbReference>
<protein>
    <submittedName>
        <fullName evidence="2">Transposase</fullName>
    </submittedName>
</protein>
<keyword evidence="3" id="KW-1185">Reference proteome</keyword>
<dbReference type="EMBL" id="KE125082">
    <property type="protein sequence ID" value="EPB71878.1"/>
    <property type="molecule type" value="Genomic_DNA"/>
</dbReference>
<dbReference type="GO" id="GO:0000014">
    <property type="term" value="F:single-stranded DNA endodeoxyribonuclease activity"/>
    <property type="evidence" value="ECO:0007669"/>
    <property type="project" value="TreeGrafter"/>
</dbReference>
<dbReference type="GO" id="GO:0035861">
    <property type="term" value="C:site of double-strand break"/>
    <property type="evidence" value="ECO:0007669"/>
    <property type="project" value="TreeGrafter"/>
</dbReference>
<evidence type="ECO:0000313" key="3">
    <source>
        <dbReference type="Proteomes" id="UP000054495"/>
    </source>
</evidence>
<dbReference type="InterPro" id="IPR041426">
    <property type="entry name" value="Mos1_HTH"/>
</dbReference>
<dbReference type="Gene3D" id="3.30.420.10">
    <property type="entry name" value="Ribonuclease H-like superfamily/Ribonuclease H"/>
    <property type="match status" value="1"/>
</dbReference>
<dbReference type="GO" id="GO:0046975">
    <property type="term" value="F:histone H3K36 methyltransferase activity"/>
    <property type="evidence" value="ECO:0007669"/>
    <property type="project" value="TreeGrafter"/>
</dbReference>
<dbReference type="PANTHER" id="PTHR46060">
    <property type="entry name" value="MARINER MOS1 TRANSPOSASE-LIKE PROTEIN"/>
    <property type="match status" value="1"/>
</dbReference>
<dbReference type="AlphaFoldDB" id="A0A0D6LL67"/>
<dbReference type="Pfam" id="PF17906">
    <property type="entry name" value="HTH_48"/>
    <property type="match status" value="1"/>
</dbReference>
<evidence type="ECO:0000313" key="2">
    <source>
        <dbReference type="EMBL" id="EPB71878.1"/>
    </source>
</evidence>
<dbReference type="GO" id="GO:0005634">
    <property type="term" value="C:nucleus"/>
    <property type="evidence" value="ECO:0007669"/>
    <property type="project" value="TreeGrafter"/>
</dbReference>
<dbReference type="GO" id="GO:0006303">
    <property type="term" value="P:double-strand break repair via nonhomologous end joining"/>
    <property type="evidence" value="ECO:0007669"/>
    <property type="project" value="TreeGrafter"/>
</dbReference>
<dbReference type="GO" id="GO:0044547">
    <property type="term" value="F:DNA topoisomerase binding"/>
    <property type="evidence" value="ECO:0007669"/>
    <property type="project" value="TreeGrafter"/>
</dbReference>
<dbReference type="PANTHER" id="PTHR46060:SF2">
    <property type="entry name" value="HISTONE-LYSINE N-METHYLTRANSFERASE SETMAR"/>
    <property type="match status" value="1"/>
</dbReference>
<name>A0A0D6LL67_9BILA</name>
<accession>A0A0D6LL67</accession>
<dbReference type="GO" id="GO:0003690">
    <property type="term" value="F:double-stranded DNA binding"/>
    <property type="evidence" value="ECO:0007669"/>
    <property type="project" value="TreeGrafter"/>
</dbReference>
<dbReference type="InterPro" id="IPR001888">
    <property type="entry name" value="Transposase_1"/>
</dbReference>
<dbReference type="InterPro" id="IPR036397">
    <property type="entry name" value="RNaseH_sf"/>
</dbReference>
<dbReference type="GO" id="GO:0000793">
    <property type="term" value="C:condensed chromosome"/>
    <property type="evidence" value="ECO:0007669"/>
    <property type="project" value="TreeGrafter"/>
</dbReference>
<feature type="domain" description="Mos1 transposase HTH" evidence="1">
    <location>
        <begin position="4"/>
        <end position="53"/>
    </location>
</feature>
<sequence>MAKRQHVRVLVLHYFERGFTAAQACKEINAKEGKGQISVSNVYYWYKKFRSGNHSLLDRKRSGRPSIYDTKLAAKEVLKNPQMHSRSLAMHVGCLQSTAVRLLDKMDLIPKKPSIIPHVLSEADKKRRVAFCRDLLKKHNMGSFFHRIITCDEKWCLYDNPDHSMQWVKRSEKPHPVHRKNIHGKKSMLTVFWCVDGPILWKFVPQEKSIDADYVCQELEEMVLNAEQCGRKHARPSTLLSVYTHISENRTNWRNIKAKVVDVHVMFPRVNILYDRRREFDE</sequence>
<reference evidence="2 3" key="1">
    <citation type="submission" date="2013-05" db="EMBL/GenBank/DDBJ databases">
        <title>Draft genome of the parasitic nematode Anyclostoma ceylanicum.</title>
        <authorList>
            <person name="Mitreva M."/>
        </authorList>
    </citation>
    <scope>NUCLEOTIDE SEQUENCE [LARGE SCALE GENOMIC DNA]</scope>
</reference>
<dbReference type="Gene3D" id="1.10.10.1450">
    <property type="match status" value="1"/>
</dbReference>
<evidence type="ECO:0000259" key="1">
    <source>
        <dbReference type="Pfam" id="PF17906"/>
    </source>
</evidence>
<dbReference type="Pfam" id="PF01359">
    <property type="entry name" value="Transposase_1"/>
    <property type="match status" value="1"/>
</dbReference>
<organism evidence="2 3">
    <name type="scientific">Ancylostoma ceylanicum</name>
    <dbReference type="NCBI Taxonomy" id="53326"/>
    <lineage>
        <taxon>Eukaryota</taxon>
        <taxon>Metazoa</taxon>
        <taxon>Ecdysozoa</taxon>
        <taxon>Nematoda</taxon>
        <taxon>Chromadorea</taxon>
        <taxon>Rhabditida</taxon>
        <taxon>Rhabditina</taxon>
        <taxon>Rhabditomorpha</taxon>
        <taxon>Strongyloidea</taxon>
        <taxon>Ancylostomatidae</taxon>
        <taxon>Ancylostomatinae</taxon>
        <taxon>Ancylostoma</taxon>
    </lineage>
</organism>
<dbReference type="GO" id="GO:0031297">
    <property type="term" value="P:replication fork processing"/>
    <property type="evidence" value="ECO:0007669"/>
    <property type="project" value="TreeGrafter"/>
</dbReference>
<dbReference type="Proteomes" id="UP000054495">
    <property type="component" value="Unassembled WGS sequence"/>
</dbReference>
<gene>
    <name evidence="2" type="ORF">ANCCEY_09041</name>
</gene>
<dbReference type="GO" id="GO:0042800">
    <property type="term" value="F:histone H3K4 methyltransferase activity"/>
    <property type="evidence" value="ECO:0007669"/>
    <property type="project" value="TreeGrafter"/>
</dbReference>
<dbReference type="InterPro" id="IPR052709">
    <property type="entry name" value="Transposase-MT_Hybrid"/>
</dbReference>
<proteinExistence type="predicted"/>
<dbReference type="GO" id="GO:0044774">
    <property type="term" value="P:mitotic DNA integrity checkpoint signaling"/>
    <property type="evidence" value="ECO:0007669"/>
    <property type="project" value="TreeGrafter"/>
</dbReference>
<dbReference type="GO" id="GO:0015074">
    <property type="term" value="P:DNA integration"/>
    <property type="evidence" value="ECO:0007669"/>
    <property type="project" value="TreeGrafter"/>
</dbReference>
<dbReference type="GO" id="GO:0003697">
    <property type="term" value="F:single-stranded DNA binding"/>
    <property type="evidence" value="ECO:0007669"/>
    <property type="project" value="TreeGrafter"/>
</dbReference>